<reference evidence="10 11" key="1">
    <citation type="submission" date="2019-04" db="EMBL/GenBank/DDBJ databases">
        <title>Sphingobacterium olei sp. nov., isolated from oil-contaminated soil.</title>
        <authorList>
            <person name="Liu B."/>
        </authorList>
    </citation>
    <scope>NUCLEOTIDE SEQUENCE [LARGE SCALE GENOMIC DNA]</scope>
    <source>
        <strain evidence="10 11">Y3L14</strain>
    </source>
</reference>
<dbReference type="Proteomes" id="UP000309872">
    <property type="component" value="Unassembled WGS sequence"/>
</dbReference>
<dbReference type="AlphaFoldDB" id="A0A4U0H245"/>
<dbReference type="RefSeq" id="WP_136820655.1">
    <property type="nucleotide sequence ID" value="NZ_BMJX01000003.1"/>
</dbReference>
<dbReference type="EMBL" id="SUKA01000003">
    <property type="protein sequence ID" value="TJY65526.1"/>
    <property type="molecule type" value="Genomic_DNA"/>
</dbReference>
<accession>A0A4U0H245</accession>
<feature type="transmembrane region" description="Helical" evidence="9">
    <location>
        <begin position="25"/>
        <end position="42"/>
    </location>
</feature>
<evidence type="ECO:0000256" key="4">
    <source>
        <dbReference type="ARBA" id="ARBA00022692"/>
    </source>
</evidence>
<evidence type="ECO:0000256" key="6">
    <source>
        <dbReference type="ARBA" id="ARBA00023065"/>
    </source>
</evidence>
<evidence type="ECO:0000256" key="1">
    <source>
        <dbReference type="ARBA" id="ARBA00004651"/>
    </source>
</evidence>
<dbReference type="OrthoDB" id="445589at2"/>
<evidence type="ECO:0000256" key="8">
    <source>
        <dbReference type="ARBA" id="ARBA00034708"/>
    </source>
</evidence>
<keyword evidence="7 9" id="KW-0472">Membrane</keyword>
<comment type="subcellular location">
    <subcellularLocation>
        <location evidence="1">Cell membrane</location>
        <topology evidence="1">Multi-pass membrane protein</topology>
    </subcellularLocation>
</comment>
<evidence type="ECO:0000256" key="9">
    <source>
        <dbReference type="SAM" id="Phobius"/>
    </source>
</evidence>
<evidence type="ECO:0000313" key="11">
    <source>
        <dbReference type="Proteomes" id="UP000309872"/>
    </source>
</evidence>
<evidence type="ECO:0000313" key="10">
    <source>
        <dbReference type="EMBL" id="TJY65526.1"/>
    </source>
</evidence>
<keyword evidence="4 9" id="KW-0812">Transmembrane</keyword>
<dbReference type="PANTHER" id="PTHR33281:SF19">
    <property type="entry name" value="VOLTAGE-DEPENDENT ANION CHANNEL-FORMING PROTEIN YNEE"/>
    <property type="match status" value="1"/>
</dbReference>
<dbReference type="GO" id="GO:0005254">
    <property type="term" value="F:chloride channel activity"/>
    <property type="evidence" value="ECO:0007669"/>
    <property type="project" value="InterPro"/>
</dbReference>
<evidence type="ECO:0000256" key="5">
    <source>
        <dbReference type="ARBA" id="ARBA00022989"/>
    </source>
</evidence>
<comment type="caution">
    <text evidence="10">The sequence shown here is derived from an EMBL/GenBank/DDBJ whole genome shotgun (WGS) entry which is preliminary data.</text>
</comment>
<name>A0A4U0H245_9SPHI</name>
<evidence type="ECO:0008006" key="12">
    <source>
        <dbReference type="Google" id="ProtNLM"/>
    </source>
</evidence>
<dbReference type="Pfam" id="PF25539">
    <property type="entry name" value="Bestrophin_2"/>
    <property type="match status" value="1"/>
</dbReference>
<organism evidence="10 11">
    <name type="scientific">Sphingobacterium alkalisoli</name>
    <dbReference type="NCBI Taxonomy" id="1874115"/>
    <lineage>
        <taxon>Bacteria</taxon>
        <taxon>Pseudomonadati</taxon>
        <taxon>Bacteroidota</taxon>
        <taxon>Sphingobacteriia</taxon>
        <taxon>Sphingobacteriales</taxon>
        <taxon>Sphingobacteriaceae</taxon>
        <taxon>Sphingobacterium</taxon>
    </lineage>
</organism>
<sequence length="294" mass="34094">MRIYNPKDWLNTTLYFHTSVIFKRLLPYLIISVFFSLGIAYLELEYLKLSDKSWIKNITIVHSLLGFVLSLLLVFRTNTAYDRWWEARKQWGSLTNTSRTLAYKMNAILDVDDKTSRSFYRKSIPLYAETLYNFLRSDYTKFMLDEVDHPELKSLDDKKHGPNQVASLIFKKTNILYKEGKISGDQFIIINQELTDLTNICGACERIKNTPIPMSYSSFIKIFIILYTATLPIGYVFSIGYFVTAAVPFIFYVLATLEMIGESIEEPFGVDTDDLPIDKITVNIKKHTYEVLLP</sequence>
<evidence type="ECO:0000256" key="3">
    <source>
        <dbReference type="ARBA" id="ARBA00022475"/>
    </source>
</evidence>
<feature type="transmembrane region" description="Helical" evidence="9">
    <location>
        <begin position="54"/>
        <end position="75"/>
    </location>
</feature>
<keyword evidence="6" id="KW-0406">Ion transport</keyword>
<proteinExistence type="inferred from homology"/>
<keyword evidence="5 9" id="KW-1133">Transmembrane helix</keyword>
<evidence type="ECO:0000256" key="7">
    <source>
        <dbReference type="ARBA" id="ARBA00023136"/>
    </source>
</evidence>
<keyword evidence="2" id="KW-0813">Transport</keyword>
<dbReference type="InterPro" id="IPR044669">
    <property type="entry name" value="YneE/VCCN1/2-like"/>
</dbReference>
<evidence type="ECO:0000256" key="2">
    <source>
        <dbReference type="ARBA" id="ARBA00022448"/>
    </source>
</evidence>
<keyword evidence="3" id="KW-1003">Cell membrane</keyword>
<keyword evidence="11" id="KW-1185">Reference proteome</keyword>
<gene>
    <name evidence="10" type="ORF">FAZ19_10325</name>
</gene>
<comment type="similarity">
    <text evidence="8">Belongs to the anion channel-forming bestrophin (TC 1.A.46) family.</text>
</comment>
<dbReference type="PANTHER" id="PTHR33281">
    <property type="entry name" value="UPF0187 PROTEIN YNEE"/>
    <property type="match status" value="1"/>
</dbReference>
<dbReference type="GO" id="GO:0005886">
    <property type="term" value="C:plasma membrane"/>
    <property type="evidence" value="ECO:0007669"/>
    <property type="project" value="UniProtKB-SubCell"/>
</dbReference>
<protein>
    <recommendedName>
        <fullName evidence="12">Bestrophin</fullName>
    </recommendedName>
</protein>